<proteinExistence type="predicted"/>
<organism evidence="1 2">
    <name type="scientific">Xylaria flabelliformis</name>
    <dbReference type="NCBI Taxonomy" id="2512241"/>
    <lineage>
        <taxon>Eukaryota</taxon>
        <taxon>Fungi</taxon>
        <taxon>Dikarya</taxon>
        <taxon>Ascomycota</taxon>
        <taxon>Pezizomycotina</taxon>
        <taxon>Sordariomycetes</taxon>
        <taxon>Xylariomycetidae</taxon>
        <taxon>Xylariales</taxon>
        <taxon>Xylariaceae</taxon>
        <taxon>Xylaria</taxon>
    </lineage>
</organism>
<accession>A0A553HLW7</accession>
<keyword evidence="2" id="KW-1185">Reference proteome</keyword>
<name>A0A553HLW7_9PEZI</name>
<gene>
    <name evidence="1" type="ORF">FHL15_010179</name>
</gene>
<evidence type="ECO:0000313" key="1">
    <source>
        <dbReference type="EMBL" id="TRX88951.1"/>
    </source>
</evidence>
<dbReference type="OrthoDB" id="66881at2759"/>
<comment type="caution">
    <text evidence="1">The sequence shown here is derived from an EMBL/GenBank/DDBJ whole genome shotgun (WGS) entry which is preliminary data.</text>
</comment>
<reference evidence="2" key="1">
    <citation type="submission" date="2019-06" db="EMBL/GenBank/DDBJ databases">
        <title>Draft genome sequence of the griseofulvin-producing fungus Xylaria cubensis strain G536.</title>
        <authorList>
            <person name="Mead M.E."/>
            <person name="Raja H.A."/>
            <person name="Steenwyk J.L."/>
            <person name="Knowles S.L."/>
            <person name="Oberlies N.H."/>
            <person name="Rokas A."/>
        </authorList>
    </citation>
    <scope>NUCLEOTIDE SEQUENCE [LARGE SCALE GENOMIC DNA]</scope>
    <source>
        <strain evidence="2">G536</strain>
    </source>
</reference>
<protein>
    <submittedName>
        <fullName evidence="1">Uncharacterized protein</fullName>
    </submittedName>
</protein>
<evidence type="ECO:0000313" key="2">
    <source>
        <dbReference type="Proteomes" id="UP000319160"/>
    </source>
</evidence>
<dbReference type="AlphaFoldDB" id="A0A553HLW7"/>
<dbReference type="Proteomes" id="UP000319160">
    <property type="component" value="Unassembled WGS sequence"/>
</dbReference>
<dbReference type="EMBL" id="VFLP01000077">
    <property type="protein sequence ID" value="TRX88951.1"/>
    <property type="molecule type" value="Genomic_DNA"/>
</dbReference>
<sequence length="70" mass="8117">MLRLQRMLRDIHEDVDYVNLRSHVRLRIEIPSCVTNANGKQAEEETYDALLIATDSHTRPLMLNRKGSIV</sequence>